<sequence length="92" mass="9641">MGLMDNLKAKAGLMKGKAGTFAQQHEAKIERGLDKAAKTVDSKTKGKYTGKIESGTGKAKGALNRLSHMDEHKEKGRGDDQGGGKAPGGEET</sequence>
<gene>
    <name evidence="2" type="ORF">JK363_27820</name>
</gene>
<organism evidence="2 3">
    <name type="scientific">Streptomyces coffeae</name>
    <dbReference type="NCBI Taxonomy" id="621382"/>
    <lineage>
        <taxon>Bacteria</taxon>
        <taxon>Bacillati</taxon>
        <taxon>Actinomycetota</taxon>
        <taxon>Actinomycetes</taxon>
        <taxon>Kitasatosporales</taxon>
        <taxon>Streptomycetaceae</taxon>
        <taxon>Streptomyces</taxon>
    </lineage>
</organism>
<dbReference type="RefSeq" id="WP_201878400.1">
    <property type="nucleotide sequence ID" value="NZ_JAERRF010000019.1"/>
</dbReference>
<evidence type="ECO:0000313" key="3">
    <source>
        <dbReference type="Proteomes" id="UP000634229"/>
    </source>
</evidence>
<comment type="caution">
    <text evidence="2">The sequence shown here is derived from an EMBL/GenBank/DDBJ whole genome shotgun (WGS) entry which is preliminary data.</text>
</comment>
<dbReference type="InterPro" id="IPR028037">
    <property type="entry name" value="Antitoxin_Rv0909/MT0933"/>
</dbReference>
<accession>A0ABS1NK21</accession>
<dbReference type="Proteomes" id="UP000634229">
    <property type="component" value="Unassembled WGS sequence"/>
</dbReference>
<reference evidence="2 3" key="1">
    <citation type="submission" date="2021-01" db="EMBL/GenBank/DDBJ databases">
        <title>WGS of actinomycetes isolated from Thailand.</title>
        <authorList>
            <person name="Thawai C."/>
        </authorList>
    </citation>
    <scope>NUCLEOTIDE SEQUENCE [LARGE SCALE GENOMIC DNA]</scope>
    <source>
        <strain evidence="2 3">CA1R205</strain>
    </source>
</reference>
<keyword evidence="3" id="KW-1185">Reference proteome</keyword>
<dbReference type="Pfam" id="PF14013">
    <property type="entry name" value="MT0933_antitox"/>
    <property type="match status" value="1"/>
</dbReference>
<evidence type="ECO:0000256" key="1">
    <source>
        <dbReference type="SAM" id="MobiDB-lite"/>
    </source>
</evidence>
<proteinExistence type="predicted"/>
<feature type="compositionally biased region" description="Basic and acidic residues" evidence="1">
    <location>
        <begin position="67"/>
        <end position="82"/>
    </location>
</feature>
<feature type="compositionally biased region" description="Gly residues" evidence="1">
    <location>
        <begin position="83"/>
        <end position="92"/>
    </location>
</feature>
<evidence type="ECO:0000313" key="2">
    <source>
        <dbReference type="EMBL" id="MBL1100418.1"/>
    </source>
</evidence>
<dbReference type="EMBL" id="JAERRF010000019">
    <property type="protein sequence ID" value="MBL1100418.1"/>
    <property type="molecule type" value="Genomic_DNA"/>
</dbReference>
<name>A0ABS1NK21_9ACTN</name>
<protein>
    <submittedName>
        <fullName evidence="2">Antitoxin</fullName>
    </submittedName>
</protein>
<feature type="region of interest" description="Disordered" evidence="1">
    <location>
        <begin position="36"/>
        <end position="92"/>
    </location>
</feature>